<evidence type="ECO:0000313" key="10">
    <source>
        <dbReference type="EMBL" id="OUL58382.1"/>
    </source>
</evidence>
<dbReference type="InterPro" id="IPR036388">
    <property type="entry name" value="WH-like_DNA-bd_sf"/>
</dbReference>
<keyword evidence="2" id="KW-0902">Two-component regulatory system</keyword>
<evidence type="ECO:0000256" key="3">
    <source>
        <dbReference type="ARBA" id="ARBA00023015"/>
    </source>
</evidence>
<dbReference type="SMART" id="SM00448">
    <property type="entry name" value="REC"/>
    <property type="match status" value="1"/>
</dbReference>
<gene>
    <name evidence="10" type="ORF">B1199_08605</name>
</gene>
<accession>A0A244CRZ1</accession>
<dbReference type="Gene3D" id="3.40.50.2300">
    <property type="match status" value="1"/>
</dbReference>
<sequence length="224" mass="24712">MKLLIIEDSASLRRSLRIGLANLGFAVDDTGDGAQGLSMAMAGEYELIILDIMLPSIDGITLLQTIRTKQLDSKVLILSAKQEPEDRVLGLLTGADDYLTKPFSFDELHARLLNLMRRGGLKMMSDIITIDNLALNLQLKLLKVADNVIDLTPNEYKIVECLFSNQNKVFSAEKLSTYLAGQYDLISKNSIEAHLSSARKKVRVAGGELPIQTKRGFGYIVQGQ</sequence>
<dbReference type="RefSeq" id="WP_086743687.1">
    <property type="nucleotide sequence ID" value="NZ_MWPV01000002.1"/>
</dbReference>
<dbReference type="GO" id="GO:0000156">
    <property type="term" value="F:phosphorelay response regulator activity"/>
    <property type="evidence" value="ECO:0007669"/>
    <property type="project" value="TreeGrafter"/>
</dbReference>
<feature type="modified residue" description="4-aspartylphosphate" evidence="6">
    <location>
        <position position="51"/>
    </location>
</feature>
<dbReference type="InterPro" id="IPR001789">
    <property type="entry name" value="Sig_transdc_resp-reg_receiver"/>
</dbReference>
<evidence type="ECO:0000256" key="5">
    <source>
        <dbReference type="ARBA" id="ARBA00023163"/>
    </source>
</evidence>
<dbReference type="PROSITE" id="PS50110">
    <property type="entry name" value="RESPONSE_REGULATORY"/>
    <property type="match status" value="1"/>
</dbReference>
<name>A0A244CRZ1_PSEDV</name>
<feature type="domain" description="OmpR/PhoB-type" evidence="9">
    <location>
        <begin position="125"/>
        <end position="223"/>
    </location>
</feature>
<dbReference type="PANTHER" id="PTHR48111:SF1">
    <property type="entry name" value="TWO-COMPONENT RESPONSE REGULATOR ORR33"/>
    <property type="match status" value="1"/>
</dbReference>
<evidence type="ECO:0000259" key="9">
    <source>
        <dbReference type="PROSITE" id="PS51755"/>
    </source>
</evidence>
<evidence type="ECO:0000256" key="1">
    <source>
        <dbReference type="ARBA" id="ARBA00022553"/>
    </source>
</evidence>
<dbReference type="PROSITE" id="PS51755">
    <property type="entry name" value="OMPR_PHOB"/>
    <property type="match status" value="1"/>
</dbReference>
<dbReference type="GO" id="GO:0000976">
    <property type="term" value="F:transcription cis-regulatory region binding"/>
    <property type="evidence" value="ECO:0007669"/>
    <property type="project" value="TreeGrafter"/>
</dbReference>
<dbReference type="Pfam" id="PF00486">
    <property type="entry name" value="Trans_reg_C"/>
    <property type="match status" value="1"/>
</dbReference>
<keyword evidence="3" id="KW-0805">Transcription regulation</keyword>
<comment type="caution">
    <text evidence="10">The sequence shown here is derived from an EMBL/GenBank/DDBJ whole genome shotgun (WGS) entry which is preliminary data.</text>
</comment>
<keyword evidence="4 7" id="KW-0238">DNA-binding</keyword>
<keyword evidence="11" id="KW-1185">Reference proteome</keyword>
<evidence type="ECO:0000259" key="8">
    <source>
        <dbReference type="PROSITE" id="PS50110"/>
    </source>
</evidence>
<dbReference type="GO" id="GO:0032993">
    <property type="term" value="C:protein-DNA complex"/>
    <property type="evidence" value="ECO:0007669"/>
    <property type="project" value="TreeGrafter"/>
</dbReference>
<evidence type="ECO:0000256" key="2">
    <source>
        <dbReference type="ARBA" id="ARBA00023012"/>
    </source>
</evidence>
<dbReference type="Gene3D" id="6.10.250.690">
    <property type="match status" value="1"/>
</dbReference>
<dbReference type="Gene3D" id="1.10.10.10">
    <property type="entry name" value="Winged helix-like DNA-binding domain superfamily/Winged helix DNA-binding domain"/>
    <property type="match status" value="1"/>
</dbReference>
<dbReference type="CDD" id="cd00383">
    <property type="entry name" value="trans_reg_C"/>
    <property type="match status" value="1"/>
</dbReference>
<feature type="DNA-binding region" description="OmpR/PhoB-type" evidence="7">
    <location>
        <begin position="125"/>
        <end position="223"/>
    </location>
</feature>
<dbReference type="InterPro" id="IPR011006">
    <property type="entry name" value="CheY-like_superfamily"/>
</dbReference>
<keyword evidence="5" id="KW-0804">Transcription</keyword>
<evidence type="ECO:0000256" key="6">
    <source>
        <dbReference type="PROSITE-ProRule" id="PRU00169"/>
    </source>
</evidence>
<evidence type="ECO:0000256" key="4">
    <source>
        <dbReference type="ARBA" id="ARBA00023125"/>
    </source>
</evidence>
<dbReference type="GO" id="GO:0006355">
    <property type="term" value="P:regulation of DNA-templated transcription"/>
    <property type="evidence" value="ECO:0007669"/>
    <property type="project" value="InterPro"/>
</dbReference>
<evidence type="ECO:0000313" key="11">
    <source>
        <dbReference type="Proteomes" id="UP000194841"/>
    </source>
</evidence>
<feature type="domain" description="Response regulatory" evidence="8">
    <location>
        <begin position="2"/>
        <end position="116"/>
    </location>
</feature>
<evidence type="ECO:0000256" key="7">
    <source>
        <dbReference type="PROSITE-ProRule" id="PRU01091"/>
    </source>
</evidence>
<dbReference type="OrthoDB" id="9802426at2"/>
<dbReference type="Proteomes" id="UP000194841">
    <property type="component" value="Unassembled WGS sequence"/>
</dbReference>
<dbReference type="InterPro" id="IPR039420">
    <property type="entry name" value="WalR-like"/>
</dbReference>
<dbReference type="SUPFAM" id="SSF46894">
    <property type="entry name" value="C-terminal effector domain of the bipartite response regulators"/>
    <property type="match status" value="1"/>
</dbReference>
<protein>
    <submittedName>
        <fullName evidence="10">Two-component system response regulator</fullName>
    </submittedName>
</protein>
<dbReference type="PANTHER" id="PTHR48111">
    <property type="entry name" value="REGULATOR OF RPOS"/>
    <property type="match status" value="1"/>
</dbReference>
<dbReference type="AlphaFoldDB" id="A0A244CRZ1"/>
<keyword evidence="1 6" id="KW-0597">Phosphoprotein</keyword>
<dbReference type="InterPro" id="IPR001867">
    <property type="entry name" value="OmpR/PhoB-type_DNA-bd"/>
</dbReference>
<dbReference type="GO" id="GO:0005829">
    <property type="term" value="C:cytosol"/>
    <property type="evidence" value="ECO:0007669"/>
    <property type="project" value="TreeGrafter"/>
</dbReference>
<dbReference type="SMART" id="SM00862">
    <property type="entry name" value="Trans_reg_C"/>
    <property type="match status" value="1"/>
</dbReference>
<dbReference type="Pfam" id="PF00072">
    <property type="entry name" value="Response_reg"/>
    <property type="match status" value="1"/>
</dbReference>
<dbReference type="InterPro" id="IPR016032">
    <property type="entry name" value="Sig_transdc_resp-reg_C-effctor"/>
</dbReference>
<organism evidence="10 11">
    <name type="scientific">Pseudoalteromonas ulvae</name>
    <dbReference type="NCBI Taxonomy" id="107327"/>
    <lineage>
        <taxon>Bacteria</taxon>
        <taxon>Pseudomonadati</taxon>
        <taxon>Pseudomonadota</taxon>
        <taxon>Gammaproteobacteria</taxon>
        <taxon>Alteromonadales</taxon>
        <taxon>Pseudoalteromonadaceae</taxon>
        <taxon>Pseudoalteromonas</taxon>
    </lineage>
</organism>
<proteinExistence type="predicted"/>
<dbReference type="SUPFAM" id="SSF52172">
    <property type="entry name" value="CheY-like"/>
    <property type="match status" value="1"/>
</dbReference>
<reference evidence="10 11" key="1">
    <citation type="submission" date="2017-02" db="EMBL/GenBank/DDBJ databases">
        <title>Pseudoalteromonas ulvae TC14 Genome.</title>
        <authorList>
            <person name="Molmeret M."/>
        </authorList>
    </citation>
    <scope>NUCLEOTIDE SEQUENCE [LARGE SCALE GENOMIC DNA]</scope>
    <source>
        <strain evidence="10">TC14</strain>
    </source>
</reference>
<dbReference type="EMBL" id="MWPV01000002">
    <property type="protein sequence ID" value="OUL58382.1"/>
    <property type="molecule type" value="Genomic_DNA"/>
</dbReference>